<dbReference type="RefSeq" id="WP_192599145.1">
    <property type="nucleotide sequence ID" value="NZ_JADBEL010000013.1"/>
</dbReference>
<keyword evidence="3" id="KW-0436">Ligase</keyword>
<protein>
    <submittedName>
        <fullName evidence="3">Acyl-CoA synthetase (AMP-forming)/AMP-acid ligase II</fullName>
    </submittedName>
</protein>
<dbReference type="AlphaFoldDB" id="A0A927R4Y9"/>
<dbReference type="GO" id="GO:0016874">
    <property type="term" value="F:ligase activity"/>
    <property type="evidence" value="ECO:0007669"/>
    <property type="project" value="UniProtKB-KW"/>
</dbReference>
<keyword evidence="4" id="KW-1185">Reference proteome</keyword>
<proteinExistence type="inferred from homology"/>
<evidence type="ECO:0000313" key="4">
    <source>
        <dbReference type="Proteomes" id="UP000658225"/>
    </source>
</evidence>
<gene>
    <name evidence="3" type="ORF">H4683_002528</name>
</gene>
<sequence>MSELKTKENLLINDLLFNLKDEKIKGHHFFNNKEFEFESYSTLVKNAFKFGSYLNEQAVVTRSVCLLYLTTPKEILTCFYGAISKGFIPLILPAIKALSGKEVLLERIKEWHLRFEKNSVLVIGDDESLSIEQLPKSLRVILFDHLDISSQNIEIESPLNRMSDFVPSSNDIAYIQLTSASTGKSKGVAISHRNVIHNVSGITEASRLTKGEFGCSWLPLYHDMGLVGAEIFCLYNNYSLVLMSPYNFLRKPLRWLEAIDQFKCTLSPAPNFAYSYCCDLIKDDKLTDLDLSSWKVAYNGSEPINVDTLTRFNEKFKRYGYKSSIMTPVYGLAENTLGVTFDDVQAEANFLVIERKNIAFNKKVKIVEEVFDYSLKNYSTTGQYLTAFSLGKSLSGQFVYIVDEEGIVINHEETIGQVVVRGNSVALGYITQESIDFELKEFNGAVETGDIGFIRNKKLYVIERIKNIIIKNGENYFANDLETQLSRSFGIDEGRIAVFEVTLNNSSNIVALIEARTTEEAKILNNKSRMNLSVDLPINSFIFVKKGQIPKTSSGKKQHFKCRALLVENNLSIINVES</sequence>
<dbReference type="PANTHER" id="PTHR22754:SF32">
    <property type="entry name" value="DISCO-INTERACTING PROTEIN 2"/>
    <property type="match status" value="1"/>
</dbReference>
<comment type="caution">
    <text evidence="3">The sequence shown here is derived from an EMBL/GenBank/DDBJ whole genome shotgun (WGS) entry which is preliminary data.</text>
</comment>
<organism evidence="3 4">
    <name type="scientific">Sporosarcina limicola</name>
    <dbReference type="NCBI Taxonomy" id="34101"/>
    <lineage>
        <taxon>Bacteria</taxon>
        <taxon>Bacillati</taxon>
        <taxon>Bacillota</taxon>
        <taxon>Bacilli</taxon>
        <taxon>Bacillales</taxon>
        <taxon>Caryophanaceae</taxon>
        <taxon>Sporosarcina</taxon>
    </lineage>
</organism>
<evidence type="ECO:0000256" key="1">
    <source>
        <dbReference type="ARBA" id="ARBA00006432"/>
    </source>
</evidence>
<dbReference type="InterPro" id="IPR000873">
    <property type="entry name" value="AMP-dep_synth/lig_dom"/>
</dbReference>
<dbReference type="InterPro" id="IPR042099">
    <property type="entry name" value="ANL_N_sf"/>
</dbReference>
<dbReference type="Proteomes" id="UP000658225">
    <property type="component" value="Unassembled WGS sequence"/>
</dbReference>
<dbReference type="InterPro" id="IPR045851">
    <property type="entry name" value="AMP-bd_C_sf"/>
</dbReference>
<dbReference type="PANTHER" id="PTHR22754">
    <property type="entry name" value="DISCO-INTERACTING PROTEIN 2 DIP2 -RELATED"/>
    <property type="match status" value="1"/>
</dbReference>
<feature type="domain" description="AMP-dependent synthetase/ligase" evidence="2">
    <location>
        <begin position="36"/>
        <end position="429"/>
    </location>
</feature>
<dbReference type="GO" id="GO:0070566">
    <property type="term" value="F:adenylyltransferase activity"/>
    <property type="evidence" value="ECO:0007669"/>
    <property type="project" value="TreeGrafter"/>
</dbReference>
<dbReference type="EMBL" id="JADBEL010000013">
    <property type="protein sequence ID" value="MBE1555423.1"/>
    <property type="molecule type" value="Genomic_DNA"/>
</dbReference>
<evidence type="ECO:0000313" key="3">
    <source>
        <dbReference type="EMBL" id="MBE1555423.1"/>
    </source>
</evidence>
<name>A0A927R4Y9_9BACL</name>
<dbReference type="Pfam" id="PF00501">
    <property type="entry name" value="AMP-binding"/>
    <property type="match status" value="1"/>
</dbReference>
<comment type="similarity">
    <text evidence="1">Belongs to the ATP-dependent AMP-binding enzyme family.</text>
</comment>
<reference evidence="3" key="1">
    <citation type="submission" date="2020-10" db="EMBL/GenBank/DDBJ databases">
        <title>Genomic Encyclopedia of Type Strains, Phase IV (KMG-IV): sequencing the most valuable type-strain genomes for metagenomic binning, comparative biology and taxonomic classification.</title>
        <authorList>
            <person name="Goeker M."/>
        </authorList>
    </citation>
    <scope>NUCLEOTIDE SEQUENCE</scope>
    <source>
        <strain evidence="3">DSM 13886</strain>
    </source>
</reference>
<dbReference type="Gene3D" id="3.40.50.12780">
    <property type="entry name" value="N-terminal domain of ligase-like"/>
    <property type="match status" value="1"/>
</dbReference>
<dbReference type="SUPFAM" id="SSF56801">
    <property type="entry name" value="Acetyl-CoA synthetase-like"/>
    <property type="match status" value="1"/>
</dbReference>
<accession>A0A927R4Y9</accession>
<dbReference type="Gene3D" id="3.30.300.30">
    <property type="match status" value="1"/>
</dbReference>
<dbReference type="GO" id="GO:0005886">
    <property type="term" value="C:plasma membrane"/>
    <property type="evidence" value="ECO:0007669"/>
    <property type="project" value="TreeGrafter"/>
</dbReference>
<dbReference type="GO" id="GO:0006633">
    <property type="term" value="P:fatty acid biosynthetic process"/>
    <property type="evidence" value="ECO:0007669"/>
    <property type="project" value="TreeGrafter"/>
</dbReference>
<evidence type="ECO:0000259" key="2">
    <source>
        <dbReference type="Pfam" id="PF00501"/>
    </source>
</evidence>